<keyword evidence="17" id="KW-1185">Reference proteome</keyword>
<evidence type="ECO:0000256" key="10">
    <source>
        <dbReference type="ARBA" id="ARBA00023306"/>
    </source>
</evidence>
<dbReference type="SUPFAM" id="SSF81296">
    <property type="entry name" value="E set domains"/>
    <property type="match status" value="2"/>
</dbReference>
<dbReference type="Proteomes" id="UP000694580">
    <property type="component" value="Chromosome 20"/>
</dbReference>
<evidence type="ECO:0000256" key="4">
    <source>
        <dbReference type="ARBA" id="ARBA00022499"/>
    </source>
</evidence>
<evidence type="ECO:0000313" key="16">
    <source>
        <dbReference type="Ensembl" id="ENSDCDP00010057972.1"/>
    </source>
</evidence>
<keyword evidence="6" id="KW-0832">Ubl conjugation</keyword>
<evidence type="ECO:0000256" key="7">
    <source>
        <dbReference type="ARBA" id="ARBA00023015"/>
    </source>
</evidence>
<comment type="subcellular location">
    <subcellularLocation>
        <location evidence="1">Cytoplasm</location>
    </subcellularLocation>
</comment>
<name>A0AAY4EK15_9TELE</name>
<dbReference type="InterPro" id="IPR050357">
    <property type="entry name" value="Arrestin_domain-protein"/>
</dbReference>
<dbReference type="InterPro" id="IPR011022">
    <property type="entry name" value="Arrestin_C-like"/>
</dbReference>
<sequence>MRSANGSGVHAPGRAAHCSPAWPGWSGKQPRAASAYKSGGRGAPRNPSSSPALCGSRQTNEREGNKSKHQNSHRLYQTRLYLIHIEPTMVAMTKRLLKTFEVVFSDPTKAFYCSGDKVAGRVVVEVNEMTRVSAMRVLGIGCAKVEYPKGKQRCREEVDYLRYEEVVHLDDQPADTDGSVILRPGNKYEYMFGFELPQQGQIVSSYKGKFGYVQYFVKAVMERPSHPPQEVKKNFEVEEPLDVNTPDLLAPTGGAKEKKVTCMFIPDGQVSLNAKICRRGFCEGEEICIDARFENTCSRIVVPKAAIIAKHTYQAGGRTKICRQKLSSVRGNHIISGMCDAWQGKTIRVPKIKPSILGCNLIRVEYALMIYVHIPGSEKLVLELPLVIGTIPHNGFGSRTNSMSSQEGSVGSASNSWVSLRMPSAPPSYCDVTRDVRLDQPLTPLLDDYDGDDSPIFMNEPHFPFPPPAYSEVDEEYNGNARMLPVC</sequence>
<dbReference type="Ensembl" id="ENSDCDT00010068664.1">
    <property type="protein sequence ID" value="ENSDCDP00010057972.1"/>
    <property type="gene ID" value="ENSDCDG00010032721.1"/>
</dbReference>
<evidence type="ECO:0000256" key="11">
    <source>
        <dbReference type="ARBA" id="ARBA00039479"/>
    </source>
</evidence>
<dbReference type="InterPro" id="IPR011021">
    <property type="entry name" value="Arrestin-like_N"/>
</dbReference>
<dbReference type="InterPro" id="IPR014752">
    <property type="entry name" value="Arrestin-like_C"/>
</dbReference>
<keyword evidence="4" id="KW-1017">Isopeptide bond</keyword>
<dbReference type="PANTHER" id="PTHR11188:SF14">
    <property type="entry name" value="THIOREDOXIN-INTERACTING PROTEIN"/>
    <property type="match status" value="1"/>
</dbReference>
<proteinExistence type="inferred from homology"/>
<reference evidence="16 17" key="1">
    <citation type="submission" date="2020-06" db="EMBL/GenBank/DDBJ databases">
        <authorList>
            <consortium name="Wellcome Sanger Institute Data Sharing"/>
        </authorList>
    </citation>
    <scope>NUCLEOTIDE SEQUENCE [LARGE SCALE GENOMIC DNA]</scope>
</reference>
<reference evidence="16" key="3">
    <citation type="submission" date="2025-09" db="UniProtKB">
        <authorList>
            <consortium name="Ensembl"/>
        </authorList>
    </citation>
    <scope>IDENTIFICATION</scope>
</reference>
<gene>
    <name evidence="16" type="primary">txnipa</name>
</gene>
<dbReference type="PANTHER" id="PTHR11188">
    <property type="entry name" value="ARRESTIN DOMAIN CONTAINING PROTEIN"/>
    <property type="match status" value="1"/>
</dbReference>
<evidence type="ECO:0000256" key="5">
    <source>
        <dbReference type="ARBA" id="ARBA00022553"/>
    </source>
</evidence>
<dbReference type="Pfam" id="PF02752">
    <property type="entry name" value="Arrestin_C"/>
    <property type="match status" value="1"/>
</dbReference>
<dbReference type="GO" id="GO:0015031">
    <property type="term" value="P:protein transport"/>
    <property type="evidence" value="ECO:0007669"/>
    <property type="project" value="TreeGrafter"/>
</dbReference>
<evidence type="ECO:0000256" key="6">
    <source>
        <dbReference type="ARBA" id="ARBA00022843"/>
    </source>
</evidence>
<accession>A0AAY4EK15</accession>
<dbReference type="GeneTree" id="ENSGT00940000158522"/>
<keyword evidence="10" id="KW-0131">Cell cycle</keyword>
<dbReference type="GO" id="GO:0031625">
    <property type="term" value="F:ubiquitin protein ligase binding"/>
    <property type="evidence" value="ECO:0007669"/>
    <property type="project" value="TreeGrafter"/>
</dbReference>
<dbReference type="GO" id="GO:0007399">
    <property type="term" value="P:nervous system development"/>
    <property type="evidence" value="ECO:0007669"/>
    <property type="project" value="UniProtKB-ARBA"/>
</dbReference>
<evidence type="ECO:0000256" key="8">
    <source>
        <dbReference type="ARBA" id="ARBA00023157"/>
    </source>
</evidence>
<dbReference type="InterPro" id="IPR014756">
    <property type="entry name" value="Ig_E-set"/>
</dbReference>
<dbReference type="SMART" id="SM01017">
    <property type="entry name" value="Arrestin_C"/>
    <property type="match status" value="1"/>
</dbReference>
<dbReference type="Gene3D" id="2.60.40.640">
    <property type="match status" value="2"/>
</dbReference>
<comment type="function">
    <text evidence="12">May act as an oxidative stress mediator by inhibiting thioredoxin activity or by limiting its bioavailability. Interacts with COPS5 and restores COPS5-induced suppression of CDKN1B stability, blocking the COPS5-mediated translocation of CDKN1B from the nucleus to the cytoplasm. Functions as a transcriptional repressor, possibly by acting as a bridge molecule between transcription factors and corepressor complexes, and over-expression will induce G0/G1 cell cycle arrest. Required for the maturation of natural killer cells. Acts as a suppressor of tumor cell growth. Inhibits the proteasomal degradation of DDIT4, and thereby contributes to the inhibition of the mammalian target of rapamycin complex 1 (mTORC1).</text>
</comment>
<evidence type="ECO:0000256" key="9">
    <source>
        <dbReference type="ARBA" id="ARBA00023163"/>
    </source>
</evidence>
<evidence type="ECO:0000256" key="13">
    <source>
        <dbReference type="ARBA" id="ARBA00046869"/>
    </source>
</evidence>
<evidence type="ECO:0000259" key="15">
    <source>
        <dbReference type="SMART" id="SM01017"/>
    </source>
</evidence>
<organism evidence="16 17">
    <name type="scientific">Denticeps clupeoides</name>
    <name type="common">denticle herring</name>
    <dbReference type="NCBI Taxonomy" id="299321"/>
    <lineage>
        <taxon>Eukaryota</taxon>
        <taxon>Metazoa</taxon>
        <taxon>Chordata</taxon>
        <taxon>Craniata</taxon>
        <taxon>Vertebrata</taxon>
        <taxon>Euteleostomi</taxon>
        <taxon>Actinopterygii</taxon>
        <taxon>Neopterygii</taxon>
        <taxon>Teleostei</taxon>
        <taxon>Clupei</taxon>
        <taxon>Clupeiformes</taxon>
        <taxon>Denticipitoidei</taxon>
        <taxon>Denticipitidae</taxon>
        <taxon>Denticeps</taxon>
    </lineage>
</organism>
<evidence type="ECO:0000256" key="12">
    <source>
        <dbReference type="ARBA" id="ARBA00045565"/>
    </source>
</evidence>
<evidence type="ECO:0000256" key="2">
    <source>
        <dbReference type="ARBA" id="ARBA00005298"/>
    </source>
</evidence>
<feature type="region of interest" description="Disordered" evidence="14">
    <location>
        <begin position="1"/>
        <end position="72"/>
    </location>
</feature>
<comment type="subunit">
    <text evidence="13">Homodimer; disulfide-linked. Interacts with TXN/thioredoxin through its redox-active site. Interacts with transcriptional repressors ZBTB16, ZBTB32 and HDAC1. Interacts with DDIT4.</text>
</comment>
<evidence type="ECO:0000256" key="3">
    <source>
        <dbReference type="ARBA" id="ARBA00022490"/>
    </source>
</evidence>
<comment type="similarity">
    <text evidence="2">Belongs to the arrestin family.</text>
</comment>
<protein>
    <recommendedName>
        <fullName evidence="11">Thioredoxin-interacting protein</fullName>
    </recommendedName>
</protein>
<keyword evidence="7" id="KW-0805">Transcription regulation</keyword>
<dbReference type="GO" id="GO:0005737">
    <property type="term" value="C:cytoplasm"/>
    <property type="evidence" value="ECO:0007669"/>
    <property type="project" value="UniProtKB-SubCell"/>
</dbReference>
<keyword evidence="9" id="KW-0804">Transcription</keyword>
<feature type="domain" description="Arrestin C-terminal-like" evidence="15">
    <location>
        <begin position="266"/>
        <end position="393"/>
    </location>
</feature>
<evidence type="ECO:0000313" key="17">
    <source>
        <dbReference type="Proteomes" id="UP000694580"/>
    </source>
</evidence>
<keyword evidence="3" id="KW-0963">Cytoplasm</keyword>
<keyword evidence="5" id="KW-0597">Phosphoprotein</keyword>
<dbReference type="AlphaFoldDB" id="A0AAY4EK15"/>
<keyword evidence="8" id="KW-1015">Disulfide bond</keyword>
<evidence type="ECO:0000256" key="14">
    <source>
        <dbReference type="SAM" id="MobiDB-lite"/>
    </source>
</evidence>
<reference evidence="16" key="2">
    <citation type="submission" date="2025-08" db="UniProtKB">
        <authorList>
            <consortium name="Ensembl"/>
        </authorList>
    </citation>
    <scope>IDENTIFICATION</scope>
</reference>
<evidence type="ECO:0000256" key="1">
    <source>
        <dbReference type="ARBA" id="ARBA00004496"/>
    </source>
</evidence>
<dbReference type="Pfam" id="PF00339">
    <property type="entry name" value="Arrestin_N"/>
    <property type="match status" value="1"/>
</dbReference>